<comment type="caution">
    <text evidence="9">The sequence shown here is derived from an EMBL/GenBank/DDBJ whole genome shotgun (WGS) entry which is preliminary data.</text>
</comment>
<dbReference type="SUPFAM" id="SSF52833">
    <property type="entry name" value="Thioredoxin-like"/>
    <property type="match status" value="1"/>
</dbReference>
<dbReference type="InterPro" id="IPR036249">
    <property type="entry name" value="Thioredoxin-like_sf"/>
</dbReference>
<evidence type="ECO:0000313" key="10">
    <source>
        <dbReference type="Proteomes" id="UP001297600"/>
    </source>
</evidence>
<dbReference type="RefSeq" id="WP_237978621.1">
    <property type="nucleotide sequence ID" value="NZ_JAKNCT010000006.1"/>
</dbReference>
<dbReference type="PANTHER" id="PTHR45663:SF11">
    <property type="entry name" value="GEO12009P1"/>
    <property type="match status" value="1"/>
</dbReference>
<keyword evidence="4" id="KW-1015">Disulfide bond</keyword>
<dbReference type="PROSITE" id="PS51352">
    <property type="entry name" value="THIOREDOXIN_2"/>
    <property type="match status" value="1"/>
</dbReference>
<evidence type="ECO:0000256" key="5">
    <source>
        <dbReference type="ARBA" id="ARBA00023284"/>
    </source>
</evidence>
<evidence type="ECO:0000256" key="4">
    <source>
        <dbReference type="ARBA" id="ARBA00023157"/>
    </source>
</evidence>
<keyword evidence="5" id="KW-0676">Redox-active center</keyword>
<keyword evidence="2" id="KW-0813">Transport</keyword>
<dbReference type="PROSITE" id="PS00194">
    <property type="entry name" value="THIOREDOXIN_1"/>
    <property type="match status" value="1"/>
</dbReference>
<evidence type="ECO:0000313" key="9">
    <source>
        <dbReference type="EMBL" id="MCG5030968.1"/>
    </source>
</evidence>
<proteinExistence type="inferred from homology"/>
<dbReference type="Gene3D" id="3.40.30.10">
    <property type="entry name" value="Glutaredoxin"/>
    <property type="match status" value="1"/>
</dbReference>
<feature type="domain" description="Thioredoxin" evidence="8">
    <location>
        <begin position="1"/>
        <end position="106"/>
    </location>
</feature>
<dbReference type="NCBIfam" id="TIGR01068">
    <property type="entry name" value="thioredoxin"/>
    <property type="match status" value="1"/>
</dbReference>
<dbReference type="EMBL" id="JAKNCT010000006">
    <property type="protein sequence ID" value="MCG5030968.1"/>
    <property type="molecule type" value="Genomic_DNA"/>
</dbReference>
<protein>
    <recommendedName>
        <fullName evidence="6 7">Thioredoxin</fullName>
    </recommendedName>
</protein>
<dbReference type="InterPro" id="IPR017937">
    <property type="entry name" value="Thioredoxin_CS"/>
</dbReference>
<dbReference type="Pfam" id="PF00085">
    <property type="entry name" value="Thioredoxin"/>
    <property type="match status" value="1"/>
</dbReference>
<evidence type="ECO:0000256" key="1">
    <source>
        <dbReference type="ARBA" id="ARBA00008987"/>
    </source>
</evidence>
<name>A0ABS9MSJ3_9BURK</name>
<dbReference type="PIRSF" id="PIRSF000077">
    <property type="entry name" value="Thioredoxin"/>
    <property type="match status" value="1"/>
</dbReference>
<evidence type="ECO:0000256" key="2">
    <source>
        <dbReference type="ARBA" id="ARBA00022448"/>
    </source>
</evidence>
<dbReference type="PRINTS" id="PR00421">
    <property type="entry name" value="THIOREDOXIN"/>
</dbReference>
<reference evidence="9 10" key="1">
    <citation type="submission" date="2022-02" db="EMBL/GenBank/DDBJ databases">
        <title>Mesosutterella porci, a novel member of the family Sutterellaceae from pig feces.</title>
        <authorList>
            <person name="Wylensek D."/>
            <person name="Clavel T."/>
        </authorList>
    </citation>
    <scope>NUCLEOTIDE SEQUENCE [LARGE SCALE GENOMIC DNA]</scope>
    <source>
        <strain evidence="10">oilRF-744-wt-GAM-9</strain>
    </source>
</reference>
<gene>
    <name evidence="9" type="primary">trxA</name>
    <name evidence="9" type="ORF">MAF45_05845</name>
</gene>
<accession>A0ABS9MSJ3</accession>
<dbReference type="InterPro" id="IPR005746">
    <property type="entry name" value="Thioredoxin"/>
</dbReference>
<evidence type="ECO:0000256" key="6">
    <source>
        <dbReference type="NCBIfam" id="TIGR01068"/>
    </source>
</evidence>
<evidence type="ECO:0000256" key="3">
    <source>
        <dbReference type="ARBA" id="ARBA00022982"/>
    </source>
</evidence>
<keyword evidence="10" id="KW-1185">Reference proteome</keyword>
<sequence>MEYKFDKDNFQSEALDSSIPVLVDFYADWCGPCQFMMPTVKDLADQYEGRIKVGKVNVDEQPELASQFNVRSIPFFALIKDGKMVDSVLGAIAPEVLKGKVDALLSSKG</sequence>
<dbReference type="InterPro" id="IPR013766">
    <property type="entry name" value="Thioredoxin_domain"/>
</dbReference>
<keyword evidence="3" id="KW-0249">Electron transport</keyword>
<dbReference type="Proteomes" id="UP001297600">
    <property type="component" value="Unassembled WGS sequence"/>
</dbReference>
<comment type="similarity">
    <text evidence="1 7">Belongs to the thioredoxin family.</text>
</comment>
<dbReference type="PANTHER" id="PTHR45663">
    <property type="entry name" value="GEO12009P1"/>
    <property type="match status" value="1"/>
</dbReference>
<dbReference type="CDD" id="cd02947">
    <property type="entry name" value="TRX_family"/>
    <property type="match status" value="1"/>
</dbReference>
<evidence type="ECO:0000259" key="8">
    <source>
        <dbReference type="PROSITE" id="PS51352"/>
    </source>
</evidence>
<evidence type="ECO:0000256" key="7">
    <source>
        <dbReference type="PIRNR" id="PIRNR000077"/>
    </source>
</evidence>
<organism evidence="9 10">
    <name type="scientific">Mesosutterella porci</name>
    <dbReference type="NCBI Taxonomy" id="2915351"/>
    <lineage>
        <taxon>Bacteria</taxon>
        <taxon>Pseudomonadati</taxon>
        <taxon>Pseudomonadota</taxon>
        <taxon>Betaproteobacteria</taxon>
        <taxon>Burkholderiales</taxon>
        <taxon>Sutterellaceae</taxon>
        <taxon>Mesosutterella</taxon>
    </lineage>
</organism>